<comment type="catalytic activity">
    <reaction evidence="1">
        <text>D-fructose 6-phosphate + L-glutamine = D-glucosamine 6-phosphate + L-glutamate</text>
        <dbReference type="Rhea" id="RHEA:13237"/>
        <dbReference type="ChEBI" id="CHEBI:29985"/>
        <dbReference type="ChEBI" id="CHEBI:58359"/>
        <dbReference type="ChEBI" id="CHEBI:58725"/>
        <dbReference type="ChEBI" id="CHEBI:61527"/>
        <dbReference type="EC" id="2.6.1.16"/>
    </reaction>
</comment>
<dbReference type="Pfam" id="PF13522">
    <property type="entry name" value="GATase_6"/>
    <property type="match status" value="1"/>
</dbReference>
<dbReference type="Proteomes" id="UP001224775">
    <property type="component" value="Unassembled WGS sequence"/>
</dbReference>
<evidence type="ECO:0000313" key="7">
    <source>
        <dbReference type="EMBL" id="KAK1745683.1"/>
    </source>
</evidence>
<sequence>MATMTPSGGNMHIVKKSSPDLKEDPIKMVREVAPLPLTGHSIGIAHTRWATVGSITDKNAHPHTDASGKIAVVHNGSIFNKQEIRKELKELGYNFYGQTDTEVIAKLIGHYHEGGKVDIREATKKAMKRFQGTYGLAVMCSDYPEELVVTCHGSPLYIGVGDDGTFVASNPSALEIILGTLSSWGIRKLQRLIYMA</sequence>
<dbReference type="GO" id="GO:0006002">
    <property type="term" value="P:fructose 6-phosphate metabolic process"/>
    <property type="evidence" value="ECO:0007669"/>
    <property type="project" value="TreeGrafter"/>
</dbReference>
<keyword evidence="4 7" id="KW-0808">Transferase</keyword>
<evidence type="ECO:0000256" key="4">
    <source>
        <dbReference type="ARBA" id="ARBA00022679"/>
    </source>
</evidence>
<comment type="caution">
    <text evidence="7">The sequence shown here is derived from an EMBL/GenBank/DDBJ whole genome shotgun (WGS) entry which is preliminary data.</text>
</comment>
<accession>A0AAD8YGS4</accession>
<dbReference type="InterPro" id="IPR029055">
    <property type="entry name" value="Ntn_hydrolases_N"/>
</dbReference>
<dbReference type="AlphaFoldDB" id="A0AAD8YGS4"/>
<organism evidence="7 8">
    <name type="scientific">Skeletonema marinoi</name>
    <dbReference type="NCBI Taxonomy" id="267567"/>
    <lineage>
        <taxon>Eukaryota</taxon>
        <taxon>Sar</taxon>
        <taxon>Stramenopiles</taxon>
        <taxon>Ochrophyta</taxon>
        <taxon>Bacillariophyta</taxon>
        <taxon>Coscinodiscophyceae</taxon>
        <taxon>Thalassiosirophycidae</taxon>
        <taxon>Thalassiosirales</taxon>
        <taxon>Skeletonemataceae</taxon>
        <taxon>Skeletonema</taxon>
        <taxon>Skeletonema marinoi-dohrnii complex</taxon>
    </lineage>
</organism>
<dbReference type="SUPFAM" id="SSF56235">
    <property type="entry name" value="N-terminal nucleophile aminohydrolases (Ntn hydrolases)"/>
    <property type="match status" value="1"/>
</dbReference>
<evidence type="ECO:0000313" key="8">
    <source>
        <dbReference type="Proteomes" id="UP001224775"/>
    </source>
</evidence>
<dbReference type="InterPro" id="IPR017932">
    <property type="entry name" value="GATase_2_dom"/>
</dbReference>
<dbReference type="PROSITE" id="PS51278">
    <property type="entry name" value="GATASE_TYPE_2"/>
    <property type="match status" value="1"/>
</dbReference>
<evidence type="ECO:0000256" key="2">
    <source>
        <dbReference type="ARBA" id="ARBA00012916"/>
    </source>
</evidence>
<evidence type="ECO:0000256" key="1">
    <source>
        <dbReference type="ARBA" id="ARBA00001031"/>
    </source>
</evidence>
<dbReference type="GO" id="GO:0006487">
    <property type="term" value="P:protein N-linked glycosylation"/>
    <property type="evidence" value="ECO:0007669"/>
    <property type="project" value="TreeGrafter"/>
</dbReference>
<feature type="domain" description="Glutamine amidotransferase type-2" evidence="6">
    <location>
        <begin position="1"/>
        <end position="196"/>
    </location>
</feature>
<dbReference type="EC" id="2.6.1.16" evidence="2"/>
<dbReference type="PANTHER" id="PTHR10937">
    <property type="entry name" value="GLUCOSAMINE--FRUCTOSE-6-PHOSPHATE AMINOTRANSFERASE, ISOMERIZING"/>
    <property type="match status" value="1"/>
</dbReference>
<keyword evidence="3 7" id="KW-0032">Aminotransferase</keyword>
<gene>
    <name evidence="7" type="ORF">QTG54_003607</name>
</gene>
<keyword evidence="5" id="KW-0315">Glutamine amidotransferase</keyword>
<evidence type="ECO:0000259" key="6">
    <source>
        <dbReference type="PROSITE" id="PS51278"/>
    </source>
</evidence>
<dbReference type="PANTHER" id="PTHR10937:SF0">
    <property type="entry name" value="GLUTAMINE--FRUCTOSE-6-PHOSPHATE TRANSAMINASE (ISOMERIZING)"/>
    <property type="match status" value="1"/>
</dbReference>
<dbReference type="GO" id="GO:0006047">
    <property type="term" value="P:UDP-N-acetylglucosamine metabolic process"/>
    <property type="evidence" value="ECO:0007669"/>
    <property type="project" value="TreeGrafter"/>
</dbReference>
<name>A0AAD8YGS4_9STRA</name>
<proteinExistence type="predicted"/>
<protein>
    <recommendedName>
        <fullName evidence="2">glutamine--fructose-6-phosphate transaminase (isomerizing)</fullName>
        <ecNumber evidence="2">2.6.1.16</ecNumber>
    </recommendedName>
</protein>
<evidence type="ECO:0000256" key="3">
    <source>
        <dbReference type="ARBA" id="ARBA00022576"/>
    </source>
</evidence>
<dbReference type="EMBL" id="JATAAI010000005">
    <property type="protein sequence ID" value="KAK1745683.1"/>
    <property type="molecule type" value="Genomic_DNA"/>
</dbReference>
<evidence type="ECO:0000256" key="5">
    <source>
        <dbReference type="ARBA" id="ARBA00022962"/>
    </source>
</evidence>
<keyword evidence="8" id="KW-1185">Reference proteome</keyword>
<dbReference type="GO" id="GO:0004360">
    <property type="term" value="F:glutamine-fructose-6-phosphate transaminase (isomerizing) activity"/>
    <property type="evidence" value="ECO:0007669"/>
    <property type="project" value="UniProtKB-EC"/>
</dbReference>
<dbReference type="Gene3D" id="3.60.20.10">
    <property type="entry name" value="Glutamine Phosphoribosylpyrophosphate, subunit 1, domain 1"/>
    <property type="match status" value="1"/>
</dbReference>
<reference evidence="7" key="1">
    <citation type="submission" date="2023-06" db="EMBL/GenBank/DDBJ databases">
        <title>Survivors Of The Sea: Transcriptome response of Skeletonema marinoi to long-term dormancy.</title>
        <authorList>
            <person name="Pinder M.I.M."/>
            <person name="Kourtchenko O."/>
            <person name="Robertson E.K."/>
            <person name="Larsson T."/>
            <person name="Maumus F."/>
            <person name="Osuna-Cruz C.M."/>
            <person name="Vancaester E."/>
            <person name="Stenow R."/>
            <person name="Vandepoele K."/>
            <person name="Ploug H."/>
            <person name="Bruchert V."/>
            <person name="Godhe A."/>
            <person name="Topel M."/>
        </authorList>
    </citation>
    <scope>NUCLEOTIDE SEQUENCE</scope>
    <source>
        <strain evidence="7">R05AC</strain>
    </source>
</reference>